<dbReference type="SMART" id="SM00823">
    <property type="entry name" value="PKS_PP"/>
    <property type="match status" value="1"/>
</dbReference>
<dbReference type="InterPro" id="IPR025110">
    <property type="entry name" value="AMP-bd_C"/>
</dbReference>
<dbReference type="SUPFAM" id="SSF47336">
    <property type="entry name" value="ACP-like"/>
    <property type="match status" value="1"/>
</dbReference>
<dbReference type="InterPro" id="IPR029058">
    <property type="entry name" value="AB_hydrolase_fold"/>
</dbReference>
<dbReference type="GO" id="GO:0016874">
    <property type="term" value="F:ligase activity"/>
    <property type="evidence" value="ECO:0007669"/>
    <property type="project" value="UniProtKB-KW"/>
</dbReference>
<dbReference type="InterPro" id="IPR045851">
    <property type="entry name" value="AMP-bd_C_sf"/>
</dbReference>
<comment type="caution">
    <text evidence="6">The sequence shown here is derived from an EMBL/GenBank/DDBJ whole genome shotgun (WGS) entry which is preliminary data.</text>
</comment>
<dbReference type="PANTHER" id="PTHR43201:SF5">
    <property type="entry name" value="MEDIUM-CHAIN ACYL-COA LIGASE ACSF2, MITOCHONDRIAL"/>
    <property type="match status" value="1"/>
</dbReference>
<gene>
    <name evidence="6" type="ORF">GCM10023307_03420</name>
</gene>
<keyword evidence="4 6" id="KW-0436">Ligase</keyword>
<dbReference type="InterPro" id="IPR020806">
    <property type="entry name" value="PKS_PP-bd"/>
</dbReference>
<evidence type="ECO:0000256" key="4">
    <source>
        <dbReference type="ARBA" id="ARBA00022598"/>
    </source>
</evidence>
<name>A0ABP9AJV9_9GAMM</name>
<sequence>MLADLGYGRGDRIAFALDSSADTAIVLLGIAAHATAAPLNPLYRSAEFEFYLSDLDVAAIVLPEGEGDEARIAAAALGVEVIDLVRDPRGAIGGFSLRASTPALDSGARRVPVPERARPEDIALVLHTSGTTAKPKIVPLTHAAICITSANIARTLHLAPGDRCLNVMPLFHVHGILNVLWSSLLSGAAICCLPAFDPHRFWRWYDAIRPSWYSAVPTIHQTVLMHRSGSALAASRGNQSLRFVRSSSAPLAPAVFEELESVFGVPVIESYGMSEVDQIASNPLPPARRKPGSVGLPGGPEVAVMDDRGERLPAGHVGEVCVRGANVLTRYEASDEVNADSFRDGFFRTGDLGYFDADGYLYLVGRLKEIINRGGEKIAPREIDDVALTHPAVAEAAAFALPHPQLGEEPALAVVLRTGADASPLDIRVHISHRLAEFKIPRVVFFLDRLPKGPTGKLKRNELGRQCSVSLPATAATKSSGPDAGASGSGAPNSVHALEQALIPLWEEVLGVKPIAVDDDFLAIGGTSLLATQLFAKIERHFGRHLPIEAVLGSSTIAELAAALDADGWNAPVVALTQARESFADA</sequence>
<dbReference type="EMBL" id="BAABJE010000001">
    <property type="protein sequence ID" value="GAA4782226.1"/>
    <property type="molecule type" value="Genomic_DNA"/>
</dbReference>
<proteinExistence type="inferred from homology"/>
<keyword evidence="2" id="KW-0596">Phosphopantetheine</keyword>
<keyword evidence="7" id="KW-1185">Reference proteome</keyword>
<keyword evidence="3" id="KW-0597">Phosphoprotein</keyword>
<dbReference type="SUPFAM" id="SSF56801">
    <property type="entry name" value="Acetyl-CoA synthetase-like"/>
    <property type="match status" value="1"/>
</dbReference>
<dbReference type="Gene3D" id="3.40.50.12780">
    <property type="entry name" value="N-terminal domain of ligase-like"/>
    <property type="match status" value="1"/>
</dbReference>
<dbReference type="Gene3D" id="3.30.300.30">
    <property type="match status" value="1"/>
</dbReference>
<feature type="domain" description="Carrier" evidence="5">
    <location>
        <begin position="493"/>
        <end position="568"/>
    </location>
</feature>
<comment type="similarity">
    <text evidence="1">Belongs to the ATP-dependent AMP-binding enzyme family.</text>
</comment>
<dbReference type="Pfam" id="PF00550">
    <property type="entry name" value="PP-binding"/>
    <property type="match status" value="1"/>
</dbReference>
<dbReference type="InterPro" id="IPR009081">
    <property type="entry name" value="PP-bd_ACP"/>
</dbReference>
<evidence type="ECO:0000259" key="5">
    <source>
        <dbReference type="PROSITE" id="PS50075"/>
    </source>
</evidence>
<reference evidence="7" key="1">
    <citation type="journal article" date="2019" name="Int. J. Syst. Evol. Microbiol.">
        <title>The Global Catalogue of Microorganisms (GCM) 10K type strain sequencing project: providing services to taxonomists for standard genome sequencing and annotation.</title>
        <authorList>
            <consortium name="The Broad Institute Genomics Platform"/>
            <consortium name="The Broad Institute Genome Sequencing Center for Infectious Disease"/>
            <person name="Wu L."/>
            <person name="Ma J."/>
        </authorList>
    </citation>
    <scope>NUCLEOTIDE SEQUENCE [LARGE SCALE GENOMIC DNA]</scope>
    <source>
        <strain evidence="7">JCM 18204</strain>
    </source>
</reference>
<dbReference type="Proteomes" id="UP001499959">
    <property type="component" value="Unassembled WGS sequence"/>
</dbReference>
<evidence type="ECO:0000256" key="2">
    <source>
        <dbReference type="ARBA" id="ARBA00022450"/>
    </source>
</evidence>
<dbReference type="PANTHER" id="PTHR43201">
    <property type="entry name" value="ACYL-COA SYNTHETASE"/>
    <property type="match status" value="1"/>
</dbReference>
<dbReference type="Gene3D" id="3.40.50.1820">
    <property type="entry name" value="alpha/beta hydrolase"/>
    <property type="match status" value="1"/>
</dbReference>
<evidence type="ECO:0000256" key="3">
    <source>
        <dbReference type="ARBA" id="ARBA00022553"/>
    </source>
</evidence>
<accession>A0ABP9AJV9</accession>
<organism evidence="6 7">
    <name type="scientific">Lysobacter hankyongensis</name>
    <dbReference type="NCBI Taxonomy" id="1176535"/>
    <lineage>
        <taxon>Bacteria</taxon>
        <taxon>Pseudomonadati</taxon>
        <taxon>Pseudomonadota</taxon>
        <taxon>Gammaproteobacteria</taxon>
        <taxon>Lysobacterales</taxon>
        <taxon>Lysobacteraceae</taxon>
        <taxon>Lysobacter</taxon>
    </lineage>
</organism>
<dbReference type="Pfam" id="PF00501">
    <property type="entry name" value="AMP-binding"/>
    <property type="match status" value="1"/>
</dbReference>
<evidence type="ECO:0000313" key="7">
    <source>
        <dbReference type="Proteomes" id="UP001499959"/>
    </source>
</evidence>
<dbReference type="Pfam" id="PF13193">
    <property type="entry name" value="AMP-binding_C"/>
    <property type="match status" value="1"/>
</dbReference>
<dbReference type="InterPro" id="IPR042099">
    <property type="entry name" value="ANL_N_sf"/>
</dbReference>
<dbReference type="InterPro" id="IPR000873">
    <property type="entry name" value="AMP-dep_synth/lig_dom"/>
</dbReference>
<dbReference type="PROSITE" id="PS50075">
    <property type="entry name" value="CARRIER"/>
    <property type="match status" value="1"/>
</dbReference>
<dbReference type="InterPro" id="IPR036736">
    <property type="entry name" value="ACP-like_sf"/>
</dbReference>
<protein>
    <submittedName>
        <fullName evidence="6">Acyl--CoA ligase</fullName>
    </submittedName>
</protein>
<evidence type="ECO:0000313" key="6">
    <source>
        <dbReference type="EMBL" id="GAA4782226.1"/>
    </source>
</evidence>
<evidence type="ECO:0000256" key="1">
    <source>
        <dbReference type="ARBA" id="ARBA00006432"/>
    </source>
</evidence>